<sequence>MKKPITRRDFMKTTAGFAFGAAIGLKTEPREKAEVVLIRDKNALDANSKTDENTIQQMLDNAVMTLTGEKDPIKAFRQLIKPDDIVGIKSNVWFYMPTPDAIERAVERRVLDVGVKKEHVGIDDRGVRQNPIFQKATAIINVRPLRTHYWSGIGGCIKNMIMFAPAPARYHPDSCADLALVWKLPLVKDKIRLNILSALTPQFQGRGPHHYDRRYVWPYKGIIAGKDPVAVDSVGLELIKAKRKQHFGREIKFETIPKHIRMADVKHNLGMSDLNQIKLIKLGWQENSLI</sequence>
<gene>
    <name evidence="3" type="ORF">H8D96_01370</name>
</gene>
<organism evidence="3 4">
    <name type="scientific">Candidatus Desulfatibia vada</name>
    <dbReference type="NCBI Taxonomy" id="2841696"/>
    <lineage>
        <taxon>Bacteria</taxon>
        <taxon>Pseudomonadati</taxon>
        <taxon>Thermodesulfobacteriota</taxon>
        <taxon>Desulfobacteria</taxon>
        <taxon>Desulfobacterales</taxon>
        <taxon>Desulfobacterales incertae sedis</taxon>
        <taxon>Candidatus Desulfatibia</taxon>
    </lineage>
</organism>
<comment type="caution">
    <text evidence="3">The sequence shown here is derived from an EMBL/GenBank/DDBJ whole genome shotgun (WGS) entry which is preliminary data.</text>
</comment>
<keyword evidence="1" id="KW-0479">Metal-binding</keyword>
<proteinExistence type="predicted"/>
<keyword evidence="1" id="KW-0411">Iron-sulfur</keyword>
<dbReference type="EMBL" id="JACNIG010000054">
    <property type="protein sequence ID" value="MBC8430545.1"/>
    <property type="molecule type" value="Genomic_DNA"/>
</dbReference>
<dbReference type="GO" id="GO:0051536">
    <property type="term" value="F:iron-sulfur cluster binding"/>
    <property type="evidence" value="ECO:0007669"/>
    <property type="project" value="UniProtKB-KW"/>
</dbReference>
<dbReference type="InterPro" id="IPR006311">
    <property type="entry name" value="TAT_signal"/>
</dbReference>
<dbReference type="PROSITE" id="PS51318">
    <property type="entry name" value="TAT"/>
    <property type="match status" value="1"/>
</dbReference>
<feature type="domain" description="DUF362" evidence="2">
    <location>
        <begin position="132"/>
        <end position="236"/>
    </location>
</feature>
<dbReference type="Proteomes" id="UP000605201">
    <property type="component" value="Unassembled WGS sequence"/>
</dbReference>
<name>A0A8J6P0I3_9BACT</name>
<evidence type="ECO:0000256" key="1">
    <source>
        <dbReference type="ARBA" id="ARBA00023014"/>
    </source>
</evidence>
<keyword evidence="1" id="KW-0408">Iron</keyword>
<reference evidence="3 4" key="1">
    <citation type="submission" date="2020-08" db="EMBL/GenBank/DDBJ databases">
        <title>Bridging the membrane lipid divide: bacteria of the FCB group superphylum have the potential to synthesize archaeal ether lipids.</title>
        <authorList>
            <person name="Villanueva L."/>
            <person name="Von Meijenfeldt F.A.B."/>
            <person name="Westbye A.B."/>
            <person name="Yadav S."/>
            <person name="Hopmans E.C."/>
            <person name="Dutilh B.E."/>
            <person name="Sinninghe Damste J.S."/>
        </authorList>
    </citation>
    <scope>NUCLEOTIDE SEQUENCE [LARGE SCALE GENOMIC DNA]</scope>
    <source>
        <strain evidence="3">NIOZ-UU17</strain>
    </source>
</reference>
<evidence type="ECO:0000313" key="4">
    <source>
        <dbReference type="Proteomes" id="UP000605201"/>
    </source>
</evidence>
<evidence type="ECO:0000313" key="3">
    <source>
        <dbReference type="EMBL" id="MBC8430545.1"/>
    </source>
</evidence>
<accession>A0A8J6P0I3</accession>
<dbReference type="AlphaFoldDB" id="A0A8J6P0I3"/>
<dbReference type="InterPro" id="IPR007160">
    <property type="entry name" value="DUF362"/>
</dbReference>
<dbReference type="Pfam" id="PF04015">
    <property type="entry name" value="DUF362"/>
    <property type="match status" value="1"/>
</dbReference>
<evidence type="ECO:0000259" key="2">
    <source>
        <dbReference type="Pfam" id="PF04015"/>
    </source>
</evidence>
<protein>
    <submittedName>
        <fullName evidence="3">DUF362 domain-containing protein</fullName>
    </submittedName>
</protein>